<dbReference type="InterPro" id="IPR002882">
    <property type="entry name" value="CofD"/>
</dbReference>
<dbReference type="Gene3D" id="3.40.50.10680">
    <property type="entry name" value="CofD-like domains"/>
    <property type="match status" value="1"/>
</dbReference>
<dbReference type="InterPro" id="IPR010119">
    <property type="entry name" value="Gluconeogen_factor"/>
</dbReference>
<sequence>MATLVRLGRWLHPGIGVKRWLALVIVSLGLFILGLFVLLGQNLVRAVYNIVAPSALSTLLLAVSLIMLGAVGVLFGVQRLSRSIVRAIAAPAEGRMGEILFEKRLLSRGPRIVAIGGGTGLSSLLRGLKQLTTNVTAVVTVMDDGGSSGRLRQELNILPPGDIRNCLIALAEDESQISQLFNHRFQGGTLQGHSLGNLVIAGLQEMTGSFDRAIEEMSTLLNTRGQVLPATLAHAELVAELEDGRLIQGESRIPKAGSRVRRMRLSRPDVPAYPKVLEEIRQADLIILGPGSLFTSVIPNLLVAGVREAIERSPAKKFYIMNLMTQPGETTGFTAKDHLHALGDYLDLRSLDFVVLNKQPVPTELLSQYAQEGSVPVADDLSEPNEWGITIVRADLLEIVTLPRWPLEAQAPTVKHNSKELARVIARCVPELFQSWTRW</sequence>
<protein>
    <recommendedName>
        <fullName evidence="2">Putative gluconeogenesis factor</fullName>
    </recommendedName>
</protein>
<keyword evidence="1 2" id="KW-0963">Cytoplasm</keyword>
<keyword evidence="3" id="KW-0812">Transmembrane</keyword>
<keyword evidence="3" id="KW-0472">Membrane</keyword>
<comment type="subcellular location">
    <subcellularLocation>
        <location evidence="2">Cytoplasm</location>
    </subcellularLocation>
</comment>
<dbReference type="NCBIfam" id="TIGR01826">
    <property type="entry name" value="CofD_related"/>
    <property type="match status" value="1"/>
</dbReference>
<evidence type="ECO:0000256" key="3">
    <source>
        <dbReference type="SAM" id="Phobius"/>
    </source>
</evidence>
<dbReference type="InterPro" id="IPR038136">
    <property type="entry name" value="CofD-like_dom_sf"/>
</dbReference>
<dbReference type="EMBL" id="AP011731">
    <property type="protein sequence ID" value="BAL55852.1"/>
    <property type="molecule type" value="Genomic_DNA"/>
</dbReference>
<organism evidence="4">
    <name type="scientific">uncultured Acetothermia bacterium</name>
    <dbReference type="NCBI Taxonomy" id="236499"/>
    <lineage>
        <taxon>Bacteria</taxon>
        <taxon>Candidatus Bipolaricaulota</taxon>
        <taxon>environmental samples</taxon>
    </lineage>
</organism>
<feature type="transmembrane region" description="Helical" evidence="3">
    <location>
        <begin position="20"/>
        <end position="39"/>
    </location>
</feature>
<reference evidence="4" key="1">
    <citation type="journal article" date="2005" name="Environ. Microbiol.">
        <title>Genetic and functional properties of uncultivated thermophilic crenarchaeotes from a subsurface gold mine as revealed by analysis of genome fragments.</title>
        <authorList>
            <person name="Nunoura T."/>
            <person name="Hirayama H."/>
            <person name="Takami H."/>
            <person name="Oida H."/>
            <person name="Nishi S."/>
            <person name="Shimamura S."/>
            <person name="Suzuki Y."/>
            <person name="Inagaki F."/>
            <person name="Takai K."/>
            <person name="Nealson K.H."/>
            <person name="Horikoshi K."/>
        </authorList>
    </citation>
    <scope>NUCLEOTIDE SEQUENCE</scope>
</reference>
<comment type="similarity">
    <text evidence="2">Belongs to the gluconeogenesis factor family.</text>
</comment>
<proteinExistence type="inferred from homology"/>
<dbReference type="Pfam" id="PF01933">
    <property type="entry name" value="CofD"/>
    <property type="match status" value="1"/>
</dbReference>
<dbReference type="PANTHER" id="PTHR30135">
    <property type="entry name" value="UNCHARACTERIZED PROTEIN YVCK-RELATED"/>
    <property type="match status" value="1"/>
</dbReference>
<dbReference type="GO" id="GO:0043743">
    <property type="term" value="F:LPPG:FO 2-phospho-L-lactate transferase activity"/>
    <property type="evidence" value="ECO:0007669"/>
    <property type="project" value="InterPro"/>
</dbReference>
<accession>H5SI66</accession>
<dbReference type="SUPFAM" id="SSF142338">
    <property type="entry name" value="CofD-like"/>
    <property type="match status" value="1"/>
</dbReference>
<dbReference type="CDD" id="cd07187">
    <property type="entry name" value="YvcK_like"/>
    <property type="match status" value="1"/>
</dbReference>
<dbReference type="GO" id="GO:0005737">
    <property type="term" value="C:cytoplasm"/>
    <property type="evidence" value="ECO:0007669"/>
    <property type="project" value="UniProtKB-SubCell"/>
</dbReference>
<gene>
    <name evidence="4" type="ORF">HGMM_F32F05C10</name>
</gene>
<comment type="function">
    <text evidence="2">Required for morphogenesis under gluconeogenic growth conditions.</text>
</comment>
<dbReference type="PANTHER" id="PTHR30135:SF3">
    <property type="entry name" value="GLUCONEOGENESIS FACTOR-RELATED"/>
    <property type="match status" value="1"/>
</dbReference>
<evidence type="ECO:0000256" key="1">
    <source>
        <dbReference type="ARBA" id="ARBA00022490"/>
    </source>
</evidence>
<dbReference type="GO" id="GO:0008360">
    <property type="term" value="P:regulation of cell shape"/>
    <property type="evidence" value="ECO:0007669"/>
    <property type="project" value="UniProtKB-UniRule"/>
</dbReference>
<evidence type="ECO:0000256" key="2">
    <source>
        <dbReference type="HAMAP-Rule" id="MF_00973"/>
    </source>
</evidence>
<feature type="transmembrane region" description="Helical" evidence="3">
    <location>
        <begin position="59"/>
        <end position="77"/>
    </location>
</feature>
<reference evidence="4" key="2">
    <citation type="journal article" date="2012" name="PLoS ONE">
        <title>A Deeply Branching Thermophilic Bacterium with an Ancient Acetyl-CoA Pathway Dominates a Subsurface Ecosystem.</title>
        <authorList>
            <person name="Takami H."/>
            <person name="Noguchi H."/>
            <person name="Takaki Y."/>
            <person name="Uchiyama I."/>
            <person name="Toyoda A."/>
            <person name="Nishi S."/>
            <person name="Chee G.-J."/>
            <person name="Arai W."/>
            <person name="Nunoura T."/>
            <person name="Itoh T."/>
            <person name="Hattori M."/>
            <person name="Takai K."/>
        </authorList>
    </citation>
    <scope>NUCLEOTIDE SEQUENCE</scope>
</reference>
<evidence type="ECO:0000313" key="4">
    <source>
        <dbReference type="EMBL" id="BAL55852.1"/>
    </source>
</evidence>
<name>H5SI66_9BACT</name>
<keyword evidence="3" id="KW-1133">Transmembrane helix</keyword>
<dbReference type="AlphaFoldDB" id="H5SI66"/>
<dbReference type="HAMAP" id="MF_00973">
    <property type="entry name" value="Gluconeogen_factor"/>
    <property type="match status" value="1"/>
</dbReference>